<dbReference type="EMBL" id="CAJVQC010002611">
    <property type="protein sequence ID" value="CAG8514552.1"/>
    <property type="molecule type" value="Genomic_DNA"/>
</dbReference>
<proteinExistence type="predicted"/>
<feature type="non-terminal residue" evidence="1">
    <location>
        <position position="1"/>
    </location>
</feature>
<gene>
    <name evidence="1" type="ORF">RPERSI_LOCUS2413</name>
</gene>
<evidence type="ECO:0000313" key="2">
    <source>
        <dbReference type="Proteomes" id="UP000789920"/>
    </source>
</evidence>
<name>A0ACA9L9E5_9GLOM</name>
<comment type="caution">
    <text evidence="1">The sequence shown here is derived from an EMBL/GenBank/DDBJ whole genome shotgun (WGS) entry which is preliminary data.</text>
</comment>
<accession>A0ACA9L9E5</accession>
<protein>
    <submittedName>
        <fullName evidence="1">18960_t:CDS:1</fullName>
    </submittedName>
</protein>
<dbReference type="Proteomes" id="UP000789920">
    <property type="component" value="Unassembled WGS sequence"/>
</dbReference>
<evidence type="ECO:0000313" key="1">
    <source>
        <dbReference type="EMBL" id="CAG8514552.1"/>
    </source>
</evidence>
<keyword evidence="2" id="KW-1185">Reference proteome</keyword>
<organism evidence="1 2">
    <name type="scientific">Racocetra persica</name>
    <dbReference type="NCBI Taxonomy" id="160502"/>
    <lineage>
        <taxon>Eukaryota</taxon>
        <taxon>Fungi</taxon>
        <taxon>Fungi incertae sedis</taxon>
        <taxon>Mucoromycota</taxon>
        <taxon>Glomeromycotina</taxon>
        <taxon>Glomeromycetes</taxon>
        <taxon>Diversisporales</taxon>
        <taxon>Gigasporaceae</taxon>
        <taxon>Racocetra</taxon>
    </lineage>
</organism>
<reference evidence="1" key="1">
    <citation type="submission" date="2021-06" db="EMBL/GenBank/DDBJ databases">
        <authorList>
            <person name="Kallberg Y."/>
            <person name="Tangrot J."/>
            <person name="Rosling A."/>
        </authorList>
    </citation>
    <scope>NUCLEOTIDE SEQUENCE</scope>
    <source>
        <strain evidence="1">MA461A</strain>
    </source>
</reference>
<sequence length="219" mass="25632">VSNIGKGAREKVQIKLNLEEILRKTQETKVMILLENTVSNKCYRANMGELISIKKSIKKELQNFEDKNRNKVPRIKLCFDTQHYFAAGAGRFIEDYKEVLDKYKKEIYLIHINNVMKERKINRPDGVYIIVRPTIFGSGQDIYTSLLNRQLPQEIFEMIMKHPNTKAAILETPEKTNKQKNEQVSERIPKAKLDEVYQQIQTIPLLSQDIRKIQDNEIL</sequence>